<dbReference type="Pfam" id="PF03232">
    <property type="entry name" value="COQ7"/>
    <property type="match status" value="1"/>
</dbReference>
<keyword evidence="2 9" id="KW-1003">Cell membrane</keyword>
<dbReference type="Gene3D" id="1.20.1260.10">
    <property type="match status" value="1"/>
</dbReference>
<evidence type="ECO:0000256" key="4">
    <source>
        <dbReference type="ARBA" id="ARBA00022723"/>
    </source>
</evidence>
<evidence type="ECO:0000313" key="12">
    <source>
        <dbReference type="Proteomes" id="UP000826462"/>
    </source>
</evidence>
<evidence type="ECO:0000256" key="9">
    <source>
        <dbReference type="HAMAP-Rule" id="MF_01658"/>
    </source>
</evidence>
<evidence type="ECO:0000313" key="11">
    <source>
        <dbReference type="EMBL" id="QYD69505.1"/>
    </source>
</evidence>
<dbReference type="PANTHER" id="PTHR11237:SF4">
    <property type="entry name" value="5-DEMETHOXYUBIQUINONE HYDROXYLASE, MITOCHONDRIAL"/>
    <property type="match status" value="1"/>
</dbReference>
<comment type="similarity">
    <text evidence="9">Belongs to the COQ7 family.</text>
</comment>
<feature type="binding site" evidence="9">
    <location>
        <position position="158"/>
    </location>
    <ligand>
        <name>Fe cation</name>
        <dbReference type="ChEBI" id="CHEBI:24875"/>
        <label>2</label>
    </ligand>
</feature>
<dbReference type="EC" id="1.14.99.60" evidence="9"/>
<keyword evidence="12" id="KW-1185">Reference proteome</keyword>
<gene>
    <name evidence="9 11" type="primary">coq7</name>
    <name evidence="11" type="ORF">KZJ38_03820</name>
</gene>
<comment type="catalytic activity">
    <reaction evidence="9">
        <text>a 5-methoxy-2-methyl-3-(all-trans-polyprenyl)benzene-1,4-diol + AH2 + O2 = a 3-demethylubiquinol + A + H2O</text>
        <dbReference type="Rhea" id="RHEA:50908"/>
        <dbReference type="Rhea" id="RHEA-COMP:10859"/>
        <dbReference type="Rhea" id="RHEA-COMP:10914"/>
        <dbReference type="ChEBI" id="CHEBI:13193"/>
        <dbReference type="ChEBI" id="CHEBI:15377"/>
        <dbReference type="ChEBI" id="CHEBI:15379"/>
        <dbReference type="ChEBI" id="CHEBI:17499"/>
        <dbReference type="ChEBI" id="CHEBI:84167"/>
        <dbReference type="ChEBI" id="CHEBI:84422"/>
        <dbReference type="EC" id="1.14.99.60"/>
    </reaction>
</comment>
<reference evidence="11 12" key="1">
    <citation type="submission" date="2021-07" db="EMBL/GenBank/DDBJ databases">
        <title>Paraburkholderia edwinii protects Aspergillus sp. from phenazines by acting as a toxin sponge.</title>
        <authorList>
            <person name="Dahlstrom K.M."/>
            <person name="Newman D.K."/>
        </authorList>
    </citation>
    <scope>NUCLEOTIDE SEQUENCE [LARGE SCALE GENOMIC DNA]</scope>
    <source>
        <strain evidence="11 12">Pe01</strain>
    </source>
</reference>
<keyword evidence="7 9" id="KW-0503">Monooxygenase</keyword>
<comment type="cofactor">
    <cofactor evidence="9">
        <name>Fe cation</name>
        <dbReference type="ChEBI" id="CHEBI:24875"/>
    </cofactor>
    <text evidence="9">Binds 2 iron ions per subunit.</text>
</comment>
<evidence type="ECO:0000256" key="7">
    <source>
        <dbReference type="ARBA" id="ARBA00023033"/>
    </source>
</evidence>
<dbReference type="InterPro" id="IPR012347">
    <property type="entry name" value="Ferritin-like"/>
</dbReference>
<dbReference type="SUPFAM" id="SSF47240">
    <property type="entry name" value="Ferritin-like"/>
    <property type="match status" value="1"/>
</dbReference>
<feature type="binding site" evidence="9">
    <location>
        <position position="190"/>
    </location>
    <ligand>
        <name>Fe cation</name>
        <dbReference type="ChEBI" id="CHEBI:24875"/>
        <label>2</label>
    </ligand>
</feature>
<comment type="function">
    <text evidence="9">Catalyzes the hydroxylation of 2-nonaprenyl-3-methyl-6-methoxy-1,4-benzoquinol during ubiquinone biosynthesis.</text>
</comment>
<feature type="binding site" evidence="9">
    <location>
        <position position="106"/>
    </location>
    <ligand>
        <name>Fe cation</name>
        <dbReference type="ChEBI" id="CHEBI:24875"/>
        <label>1</label>
    </ligand>
</feature>
<evidence type="ECO:0000256" key="1">
    <source>
        <dbReference type="ARBA" id="ARBA00004749"/>
    </source>
</evidence>
<dbReference type="CDD" id="cd01042">
    <property type="entry name" value="DMQH"/>
    <property type="match status" value="1"/>
</dbReference>
<evidence type="ECO:0000256" key="5">
    <source>
        <dbReference type="ARBA" id="ARBA00023002"/>
    </source>
</evidence>
<keyword evidence="4 9" id="KW-0479">Metal-binding</keyword>
<dbReference type="HAMAP" id="MF_01658">
    <property type="entry name" value="COQ7"/>
    <property type="match status" value="1"/>
</dbReference>
<dbReference type="InterPro" id="IPR009078">
    <property type="entry name" value="Ferritin-like_SF"/>
</dbReference>
<accession>A0ABX8URD2</accession>
<keyword evidence="8 9" id="KW-0472">Membrane</keyword>
<organism evidence="11 12">
    <name type="scientific">Paraburkholderia edwinii</name>
    <dbReference type="NCBI Taxonomy" id="2861782"/>
    <lineage>
        <taxon>Bacteria</taxon>
        <taxon>Pseudomonadati</taxon>
        <taxon>Pseudomonadota</taxon>
        <taxon>Betaproteobacteria</taxon>
        <taxon>Burkholderiales</taxon>
        <taxon>Burkholderiaceae</taxon>
        <taxon>Paraburkholderia</taxon>
    </lineage>
</organism>
<dbReference type="GO" id="GO:0004497">
    <property type="term" value="F:monooxygenase activity"/>
    <property type="evidence" value="ECO:0007669"/>
    <property type="project" value="UniProtKB-KW"/>
</dbReference>
<dbReference type="InterPro" id="IPR011566">
    <property type="entry name" value="Ubq_synth_Coq7"/>
</dbReference>
<evidence type="ECO:0000256" key="2">
    <source>
        <dbReference type="ARBA" id="ARBA00022475"/>
    </source>
</evidence>
<dbReference type="InterPro" id="IPR047809">
    <property type="entry name" value="COQ7_proteobact"/>
</dbReference>
<dbReference type="Proteomes" id="UP000826462">
    <property type="component" value="Chromosome 1"/>
</dbReference>
<evidence type="ECO:0000256" key="6">
    <source>
        <dbReference type="ARBA" id="ARBA00023004"/>
    </source>
</evidence>
<keyword evidence="5 9" id="KW-0560">Oxidoreductase</keyword>
<evidence type="ECO:0000256" key="10">
    <source>
        <dbReference type="SAM" id="MobiDB-lite"/>
    </source>
</evidence>
<feature type="binding site" evidence="9">
    <location>
        <position position="190"/>
    </location>
    <ligand>
        <name>Fe cation</name>
        <dbReference type="ChEBI" id="CHEBI:24875"/>
        <label>1</label>
    </ligand>
</feature>
<proteinExistence type="inferred from homology"/>
<feature type="binding site" evidence="9">
    <location>
        <position position="106"/>
    </location>
    <ligand>
        <name>Fe cation</name>
        <dbReference type="ChEBI" id="CHEBI:24875"/>
        <label>2</label>
    </ligand>
</feature>
<evidence type="ECO:0000256" key="8">
    <source>
        <dbReference type="ARBA" id="ARBA00023136"/>
    </source>
</evidence>
<dbReference type="RefSeq" id="WP_219798848.1">
    <property type="nucleotide sequence ID" value="NZ_CP080095.1"/>
</dbReference>
<feature type="binding site" evidence="9">
    <location>
        <position position="193"/>
    </location>
    <ligand>
        <name>Fe cation</name>
        <dbReference type="ChEBI" id="CHEBI:24875"/>
        <label>2</label>
    </ligand>
</feature>
<keyword evidence="6 9" id="KW-0408">Iron</keyword>
<feature type="compositionally biased region" description="Low complexity" evidence="10">
    <location>
        <begin position="34"/>
        <end position="43"/>
    </location>
</feature>
<keyword evidence="3 9" id="KW-0831">Ubiquinone biosynthesis</keyword>
<evidence type="ECO:0000256" key="3">
    <source>
        <dbReference type="ARBA" id="ARBA00022688"/>
    </source>
</evidence>
<protein>
    <recommendedName>
        <fullName evidence="9">3-demethoxyubiquinol 3-hydroxylase</fullName>
        <shortName evidence="9">DMQ hydroxylase</shortName>
        <ecNumber evidence="9">1.14.99.60</ecNumber>
    </recommendedName>
    <alternativeName>
        <fullName evidence="9">2-nonaprenyl-3-methyl-6-methoxy-1,4-benzoquinol hydroxylase</fullName>
    </alternativeName>
</protein>
<feature type="binding site" evidence="9">
    <location>
        <position position="109"/>
    </location>
    <ligand>
        <name>Fe cation</name>
        <dbReference type="ChEBI" id="CHEBI:24875"/>
        <label>1</label>
    </ligand>
</feature>
<feature type="region of interest" description="Disordered" evidence="10">
    <location>
        <begin position="21"/>
        <end position="43"/>
    </location>
</feature>
<name>A0ABX8URD2_9BURK</name>
<comment type="subcellular location">
    <subcellularLocation>
        <location evidence="9">Cell membrane</location>
        <topology evidence="9">Peripheral membrane protein</topology>
    </subcellularLocation>
</comment>
<dbReference type="PANTHER" id="PTHR11237">
    <property type="entry name" value="COENZYME Q10 BIOSYNTHESIS PROTEIN 7"/>
    <property type="match status" value="1"/>
</dbReference>
<comment type="pathway">
    <text evidence="1 9">Cofactor biosynthesis; ubiquinone biosynthesis.</text>
</comment>
<dbReference type="NCBIfam" id="NF033656">
    <property type="entry name" value="DMQ_monoox_COQ7"/>
    <property type="match status" value="1"/>
</dbReference>
<feature type="binding site" evidence="9">
    <location>
        <position position="76"/>
    </location>
    <ligand>
        <name>Fe cation</name>
        <dbReference type="ChEBI" id="CHEBI:24875"/>
        <label>1</label>
    </ligand>
</feature>
<sequence>MLLDDLITEFDRGLRSMTGVSRMSRPMPVPARPADPAATADAADAADVGDSAERVEMTAQERAHAAGLMRVNHVGEVCAQALYQAQKLATRSPSLKQAFENAAREEEDHLAWTAKRLEALDSRPSLLNPLWYAGALAIGFAAGRFGDRVSLGFMAETERQVEHHLNGHMEALPAADHESRAIVEQMRADEAAHGKAAMDAGGVELPFPARALMRAASKIMTTTAYRI</sequence>
<dbReference type="EMBL" id="CP080095">
    <property type="protein sequence ID" value="QYD69505.1"/>
    <property type="molecule type" value="Genomic_DNA"/>
</dbReference>